<comment type="caution">
    <text evidence="1">The sequence shown here is derived from an EMBL/GenBank/DDBJ whole genome shotgun (WGS) entry which is preliminary data.</text>
</comment>
<accession>A0A080YVT2</accession>
<dbReference type="EMBL" id="ANJA01005157">
    <property type="protein sequence ID" value="ETO58493.1"/>
    <property type="molecule type" value="Genomic_DNA"/>
</dbReference>
<evidence type="ECO:0000313" key="1">
    <source>
        <dbReference type="EMBL" id="ETO58493.1"/>
    </source>
</evidence>
<protein>
    <recommendedName>
        <fullName evidence="3">Ubiquitin-like protease family profile domain-containing protein</fullName>
    </recommendedName>
</protein>
<proteinExistence type="predicted"/>
<dbReference type="SUPFAM" id="SSF54001">
    <property type="entry name" value="Cysteine proteinases"/>
    <property type="match status" value="1"/>
</dbReference>
<dbReference type="InterPro" id="IPR038765">
    <property type="entry name" value="Papain-like_cys_pep_sf"/>
</dbReference>
<evidence type="ECO:0008006" key="3">
    <source>
        <dbReference type="Google" id="ProtNLM"/>
    </source>
</evidence>
<evidence type="ECO:0000313" key="2">
    <source>
        <dbReference type="Proteomes" id="UP000028582"/>
    </source>
</evidence>
<gene>
    <name evidence="1" type="ORF">F444_23132</name>
</gene>
<reference evidence="1 2" key="1">
    <citation type="submission" date="2013-11" db="EMBL/GenBank/DDBJ databases">
        <title>The Genome Sequence of Phytophthora parasitica P1976.</title>
        <authorList>
            <consortium name="The Broad Institute Genomics Platform"/>
            <person name="Russ C."/>
            <person name="Tyler B."/>
            <person name="Panabieres F."/>
            <person name="Shan W."/>
            <person name="Tripathy S."/>
            <person name="Grunwald N."/>
            <person name="Machado M."/>
            <person name="Johnson C.S."/>
            <person name="Walker B."/>
            <person name="Young S."/>
            <person name="Zeng Q."/>
            <person name="Gargeya S."/>
            <person name="Fitzgerald M."/>
            <person name="Haas B."/>
            <person name="Abouelleil A."/>
            <person name="Allen A.W."/>
            <person name="Alvarado L."/>
            <person name="Arachchi H.M."/>
            <person name="Berlin A.M."/>
            <person name="Chapman S.B."/>
            <person name="Gainer-Dewar J."/>
            <person name="Goldberg J."/>
            <person name="Griggs A."/>
            <person name="Gujja S."/>
            <person name="Hansen M."/>
            <person name="Howarth C."/>
            <person name="Imamovic A."/>
            <person name="Ireland A."/>
            <person name="Larimer J."/>
            <person name="McCowan C."/>
            <person name="Murphy C."/>
            <person name="Pearson M."/>
            <person name="Poon T.W."/>
            <person name="Priest M."/>
            <person name="Roberts A."/>
            <person name="Saif S."/>
            <person name="Shea T."/>
            <person name="Sisk P."/>
            <person name="Sykes S."/>
            <person name="Wortman J."/>
            <person name="Nusbaum C."/>
            <person name="Birren B."/>
        </authorList>
    </citation>
    <scope>NUCLEOTIDE SEQUENCE [LARGE SCALE GENOMIC DNA]</scope>
    <source>
        <strain evidence="1 2">P1976</strain>
    </source>
</reference>
<sequence length="138" mass="15979">MKSAQAIATYLKISGLRDYDVIPPNNPIHFDGFSCGVFVCWMFIRQVTAGPPQDMSAPSLPRRRFELFYYLLRGQLLPFQVSGNDDKLEEKMPVPKTLKGLQKMKKSRQRNSRCRSRATRSRTIHAAFGFMHDLYLYD</sequence>
<dbReference type="AlphaFoldDB" id="A0A080YVT2"/>
<organism evidence="1 2">
    <name type="scientific">Phytophthora nicotianae P1976</name>
    <dbReference type="NCBI Taxonomy" id="1317066"/>
    <lineage>
        <taxon>Eukaryota</taxon>
        <taxon>Sar</taxon>
        <taxon>Stramenopiles</taxon>
        <taxon>Oomycota</taxon>
        <taxon>Peronosporomycetes</taxon>
        <taxon>Peronosporales</taxon>
        <taxon>Peronosporaceae</taxon>
        <taxon>Phytophthora</taxon>
    </lineage>
</organism>
<dbReference type="Proteomes" id="UP000028582">
    <property type="component" value="Unassembled WGS sequence"/>
</dbReference>
<name>A0A080YVT2_PHYNI</name>